<evidence type="ECO:0000259" key="9">
    <source>
        <dbReference type="Pfam" id="PF20791"/>
    </source>
</evidence>
<evidence type="ECO:0000256" key="5">
    <source>
        <dbReference type="ARBA" id="ARBA00022946"/>
    </source>
</evidence>
<evidence type="ECO:0000256" key="1">
    <source>
        <dbReference type="ARBA" id="ARBA00006500"/>
    </source>
</evidence>
<evidence type="ECO:0000259" key="8">
    <source>
        <dbReference type="Pfam" id="PF01643"/>
    </source>
</evidence>
<dbReference type="PANTHER" id="PTHR31727:SF6">
    <property type="entry name" value="OLEOYL-ACYL CARRIER PROTEIN THIOESTERASE 1, CHLOROPLASTIC"/>
    <property type="match status" value="1"/>
</dbReference>
<dbReference type="PANTHER" id="PTHR31727">
    <property type="entry name" value="OLEOYL-ACYL CARRIER PROTEIN THIOESTERASE 1, CHLOROPLASTIC"/>
    <property type="match status" value="1"/>
</dbReference>
<organism evidence="10">
    <name type="scientific">Peptoniphilus gorbachii</name>
    <dbReference type="NCBI Taxonomy" id="411567"/>
    <lineage>
        <taxon>Bacteria</taxon>
        <taxon>Bacillati</taxon>
        <taxon>Bacillota</taxon>
        <taxon>Tissierellia</taxon>
        <taxon>Tissierellales</taxon>
        <taxon>Peptoniphilaceae</taxon>
        <taxon>Peptoniphilus</taxon>
    </lineage>
</organism>
<keyword evidence="7" id="KW-0275">Fatty acid biosynthesis</keyword>
<name>A0A6N3BZ13_9FIRM</name>
<dbReference type="Gene3D" id="3.10.129.10">
    <property type="entry name" value="Hotdog Thioesterase"/>
    <property type="match status" value="1"/>
</dbReference>
<keyword evidence="2" id="KW-0444">Lipid biosynthesis</keyword>
<dbReference type="AlphaFoldDB" id="A0A6N3BZ13"/>
<sequence>MNKYSREFLVEEFLCRDMELPLNHIINYLIETSNCHSKSMGFSNEKLVKSGFSWMLYKWKINILKYPKAFQKIKIQTWSSGFKSLMTFREYEIFLGSEIIASASAHFLLVDLKTRKPISIPKKIIEIYKIYDVKNFDKIERINEPKDLEIINSFDYKILKRDIDFNNHVNNSIYARLLYEALPDKFSKVKFTDININYTKELRLKDHVFIDVYSKGNKLYFFFKNRDRNIMYARVLTEYIS</sequence>
<dbReference type="Pfam" id="PF20791">
    <property type="entry name" value="Acyl-ACP_TE_C"/>
    <property type="match status" value="1"/>
</dbReference>
<protein>
    <submittedName>
        <fullName evidence="10">Acyl-ACP thioesterase</fullName>
    </submittedName>
</protein>
<keyword evidence="6" id="KW-0443">Lipid metabolism</keyword>
<dbReference type="InterPro" id="IPR045023">
    <property type="entry name" value="FATA/B"/>
</dbReference>
<comment type="similarity">
    <text evidence="1">Belongs to the acyl-ACP thioesterase family.</text>
</comment>
<proteinExistence type="inferred from homology"/>
<accession>A0A6N3BZ13</accession>
<feature type="domain" description="Acyl-ACP thioesterase N-terminal hotdog" evidence="8">
    <location>
        <begin position="18"/>
        <end position="128"/>
    </location>
</feature>
<feature type="domain" description="Acyl-ACP thioesterase-like C-terminal" evidence="9">
    <location>
        <begin position="154"/>
        <end position="216"/>
    </location>
</feature>
<keyword evidence="3" id="KW-0378">Hydrolase</keyword>
<dbReference type="Pfam" id="PF01643">
    <property type="entry name" value="Acyl-ACP_TE"/>
    <property type="match status" value="1"/>
</dbReference>
<evidence type="ECO:0000256" key="4">
    <source>
        <dbReference type="ARBA" id="ARBA00022832"/>
    </source>
</evidence>
<reference evidence="10" key="1">
    <citation type="submission" date="2019-11" db="EMBL/GenBank/DDBJ databases">
        <authorList>
            <person name="Feng L."/>
        </authorList>
    </citation>
    <scope>NUCLEOTIDE SEQUENCE</scope>
    <source>
        <strain evidence="10">PgorbachiiLFYP46</strain>
    </source>
</reference>
<dbReference type="RefSeq" id="WP_156702013.1">
    <property type="nucleotide sequence ID" value="NZ_CACRUP010000021.1"/>
</dbReference>
<evidence type="ECO:0000256" key="2">
    <source>
        <dbReference type="ARBA" id="ARBA00022516"/>
    </source>
</evidence>
<evidence type="ECO:0000256" key="6">
    <source>
        <dbReference type="ARBA" id="ARBA00023098"/>
    </source>
</evidence>
<dbReference type="GO" id="GO:0000036">
    <property type="term" value="F:acyl carrier activity"/>
    <property type="evidence" value="ECO:0007669"/>
    <property type="project" value="TreeGrafter"/>
</dbReference>
<keyword evidence="4" id="KW-0276">Fatty acid metabolism</keyword>
<dbReference type="InterPro" id="IPR002864">
    <property type="entry name" value="Acyl-ACP_thioesterase_NHD"/>
</dbReference>
<evidence type="ECO:0000256" key="3">
    <source>
        <dbReference type="ARBA" id="ARBA00022801"/>
    </source>
</evidence>
<gene>
    <name evidence="10" type="ORF">PGLFYP46_00208</name>
</gene>
<evidence type="ECO:0000313" key="10">
    <source>
        <dbReference type="EMBL" id="VYU09185.1"/>
    </source>
</evidence>
<dbReference type="InterPro" id="IPR029069">
    <property type="entry name" value="HotDog_dom_sf"/>
</dbReference>
<keyword evidence="5" id="KW-0809">Transit peptide</keyword>
<dbReference type="GO" id="GO:0016297">
    <property type="term" value="F:fatty acyl-[ACP] hydrolase activity"/>
    <property type="evidence" value="ECO:0007669"/>
    <property type="project" value="InterPro"/>
</dbReference>
<dbReference type="InterPro" id="IPR049427">
    <property type="entry name" value="Acyl-ACP_TE_C"/>
</dbReference>
<evidence type="ECO:0000256" key="7">
    <source>
        <dbReference type="ARBA" id="ARBA00023160"/>
    </source>
</evidence>
<dbReference type="EMBL" id="CACRUP010000021">
    <property type="protein sequence ID" value="VYU09185.1"/>
    <property type="molecule type" value="Genomic_DNA"/>
</dbReference>
<dbReference type="SUPFAM" id="SSF54637">
    <property type="entry name" value="Thioesterase/thiol ester dehydrase-isomerase"/>
    <property type="match status" value="2"/>
</dbReference>